<dbReference type="GeneID" id="8587380"/>
<evidence type="ECO:0000313" key="3">
    <source>
        <dbReference type="Proteomes" id="UP000008549"/>
    </source>
</evidence>
<dbReference type="OMA" id="RIYSICQ"/>
<dbReference type="WormBase" id="CBG15449">
    <property type="protein sequence ID" value="CBP29817"/>
    <property type="gene ID" value="WBGene00035714"/>
</dbReference>
<reference evidence="2 3" key="1">
    <citation type="journal article" date="2003" name="PLoS Biol.">
        <title>The genome sequence of Caenorhabditis briggsae: a platform for comparative genomics.</title>
        <authorList>
            <person name="Stein L.D."/>
            <person name="Bao Z."/>
            <person name="Blasiar D."/>
            <person name="Blumenthal T."/>
            <person name="Brent M.R."/>
            <person name="Chen N."/>
            <person name="Chinwalla A."/>
            <person name="Clarke L."/>
            <person name="Clee C."/>
            <person name="Coghlan A."/>
            <person name="Coulson A."/>
            <person name="D'Eustachio P."/>
            <person name="Fitch D.H."/>
            <person name="Fulton L.A."/>
            <person name="Fulton R.E."/>
            <person name="Griffiths-Jones S."/>
            <person name="Harris T.W."/>
            <person name="Hillier L.W."/>
            <person name="Kamath R."/>
            <person name="Kuwabara P.E."/>
            <person name="Mardis E.R."/>
            <person name="Marra M.A."/>
            <person name="Miner T.L."/>
            <person name="Minx P."/>
            <person name="Mullikin J.C."/>
            <person name="Plumb R.W."/>
            <person name="Rogers J."/>
            <person name="Schein J.E."/>
            <person name="Sohrmann M."/>
            <person name="Spieth J."/>
            <person name="Stajich J.E."/>
            <person name="Wei C."/>
            <person name="Willey D."/>
            <person name="Wilson R.K."/>
            <person name="Durbin R."/>
            <person name="Waterston R.H."/>
        </authorList>
    </citation>
    <scope>NUCLEOTIDE SEQUENCE [LARGE SCALE GENOMIC DNA]</scope>
    <source>
        <strain evidence="2 3">AF16</strain>
    </source>
</reference>
<dbReference type="PANTHER" id="PTHR21479">
    <property type="match status" value="1"/>
</dbReference>
<gene>
    <name evidence="2 4" type="ORF">CBG15449</name>
    <name evidence="2" type="ORF">CBG_15449</name>
</gene>
<protein>
    <submittedName>
        <fullName evidence="2">Protein CBG15449</fullName>
    </submittedName>
</protein>
<dbReference type="HOGENOM" id="CLU_134609_0_0_1"/>
<keyword evidence="1" id="KW-0732">Signal</keyword>
<name>A8XM95_CAEBR</name>
<dbReference type="CTD" id="8587380"/>
<dbReference type="RefSeq" id="XP_045095736.1">
    <property type="nucleotide sequence ID" value="XM_045240292.1"/>
</dbReference>
<accession>A8XM95</accession>
<sequence>MHLSVVLFIFIAGIIAPVVPSRFFIRGTVSCQNGPPWCYTIQLLDAFNDVIASVSACELTNPNQKFRIESWQPWDGPFDWHFELELLIKHVCGLEITEEKQSMRPKPYFDKKVEIDFSKNTTKIIVIWESTFWSDLYQIRIYSICQRTLANCLMLRLTDHYQFRSKVKK</sequence>
<keyword evidence="3" id="KW-1185">Reference proteome</keyword>
<evidence type="ECO:0000313" key="4">
    <source>
        <dbReference type="WormBase" id="CBG15449"/>
    </source>
</evidence>
<evidence type="ECO:0000256" key="1">
    <source>
        <dbReference type="SAM" id="SignalP"/>
    </source>
</evidence>
<dbReference type="Proteomes" id="UP000008549">
    <property type="component" value="Unassembled WGS sequence"/>
</dbReference>
<dbReference type="EMBL" id="HE601046">
    <property type="protein sequence ID" value="CAP33770.2"/>
    <property type="molecule type" value="Genomic_DNA"/>
</dbReference>
<feature type="signal peptide" evidence="1">
    <location>
        <begin position="1"/>
        <end position="21"/>
    </location>
</feature>
<dbReference type="InParanoid" id="A8XM95"/>
<dbReference type="AlphaFoldDB" id="A8XM95"/>
<proteinExistence type="predicted"/>
<dbReference type="PANTHER" id="PTHR21479:SF28">
    <property type="entry name" value="PROTEIN CBG24148"/>
    <property type="match status" value="1"/>
</dbReference>
<evidence type="ECO:0000313" key="2">
    <source>
        <dbReference type="EMBL" id="CAP33770.2"/>
    </source>
</evidence>
<feature type="chain" id="PRO_5002733424" evidence="1">
    <location>
        <begin position="22"/>
        <end position="169"/>
    </location>
</feature>
<organism evidence="2 3">
    <name type="scientific">Caenorhabditis briggsae</name>
    <dbReference type="NCBI Taxonomy" id="6238"/>
    <lineage>
        <taxon>Eukaryota</taxon>
        <taxon>Metazoa</taxon>
        <taxon>Ecdysozoa</taxon>
        <taxon>Nematoda</taxon>
        <taxon>Chromadorea</taxon>
        <taxon>Rhabditida</taxon>
        <taxon>Rhabditina</taxon>
        <taxon>Rhabditomorpha</taxon>
        <taxon>Rhabditoidea</taxon>
        <taxon>Rhabditidae</taxon>
        <taxon>Peloderinae</taxon>
        <taxon>Caenorhabditis</taxon>
    </lineage>
</organism>
<dbReference type="KEGG" id="cbr:CBG_15449"/>
<reference evidence="2 3" key="2">
    <citation type="journal article" date="2011" name="PLoS Genet.">
        <title>Caenorhabditis briggsae recombinant inbred line genotypes reveal inter-strain incompatibility and the evolution of recombination.</title>
        <authorList>
            <person name="Ross J.A."/>
            <person name="Koboldt D.C."/>
            <person name="Staisch J.E."/>
            <person name="Chamberlin H.M."/>
            <person name="Gupta B.P."/>
            <person name="Miller R.D."/>
            <person name="Baird S.E."/>
            <person name="Haag E.S."/>
        </authorList>
    </citation>
    <scope>NUCLEOTIDE SEQUENCE [LARGE SCALE GENOMIC DNA]</scope>
    <source>
        <strain evidence="2 3">AF16</strain>
    </source>
</reference>